<keyword evidence="2" id="KW-1185">Reference proteome</keyword>
<evidence type="ECO:0000313" key="2">
    <source>
        <dbReference type="Proteomes" id="UP000233350"/>
    </source>
</evidence>
<protein>
    <recommendedName>
        <fullName evidence="3">Cation transporter</fullName>
    </recommendedName>
</protein>
<accession>A0A2N3PLQ7</accession>
<dbReference type="Pfam" id="PF19991">
    <property type="entry name" value="HMA_2"/>
    <property type="match status" value="1"/>
</dbReference>
<reference evidence="1 2" key="1">
    <citation type="submission" date="2016-07" db="EMBL/GenBank/DDBJ databases">
        <title>Detection of Helicobacter winghamensis from caecal content of red fox (Vulpes vulpes).</title>
        <authorList>
            <person name="Zanoni R.G."/>
            <person name="Florio D."/>
            <person name="Caffara M."/>
            <person name="Renzi M."/>
            <person name="Parisi A."/>
            <person name="Pasquali F."/>
            <person name="Manfreda G."/>
        </authorList>
    </citation>
    <scope>NUCLEOTIDE SEQUENCE [LARGE SCALE GENOMIC DNA]</scope>
    <source>
        <strain evidence="1 2">295_13</strain>
    </source>
</reference>
<dbReference type="EMBL" id="MBPK01000001">
    <property type="protein sequence ID" value="PKT82775.1"/>
    <property type="molecule type" value="Genomic_DNA"/>
</dbReference>
<organism evidence="1 2">
    <name type="scientific">Helicobacter winghamensis</name>
    <dbReference type="NCBI Taxonomy" id="157268"/>
    <lineage>
        <taxon>Bacteria</taxon>
        <taxon>Pseudomonadati</taxon>
        <taxon>Campylobacterota</taxon>
        <taxon>Epsilonproteobacteria</taxon>
        <taxon>Campylobacterales</taxon>
        <taxon>Helicobacteraceae</taxon>
        <taxon>Helicobacter</taxon>
    </lineage>
</organism>
<comment type="caution">
    <text evidence="1">The sequence shown here is derived from an EMBL/GenBank/DDBJ whole genome shotgun (WGS) entry which is preliminary data.</text>
</comment>
<gene>
    <name evidence="1" type="ORF">BCM31_06325</name>
</gene>
<sequence>MKPSDLLVLKDYFSIVHHTKGRIRLRASLKLKAATQEKGINPKALLEVLEKIPLIKSLKFNILIGSLTIHYDSNLLSPTLWEDCIKGESLEQIAEIINQSVREIV</sequence>
<name>A0A2N3PLQ7_9HELI</name>
<dbReference type="Proteomes" id="UP000233350">
    <property type="component" value="Unassembled WGS sequence"/>
</dbReference>
<evidence type="ECO:0000313" key="1">
    <source>
        <dbReference type="EMBL" id="PKT82775.1"/>
    </source>
</evidence>
<dbReference type="AlphaFoldDB" id="A0A2N3PLQ7"/>
<dbReference type="STRING" id="556267.HWAG_01154"/>
<evidence type="ECO:0008006" key="3">
    <source>
        <dbReference type="Google" id="ProtNLM"/>
    </source>
</evidence>
<proteinExistence type="predicted"/>